<dbReference type="AlphaFoldDB" id="A0A914H5M6"/>
<dbReference type="WBParaSite" id="Gr19_v10_g14403.t1">
    <property type="protein sequence ID" value="Gr19_v10_g14403.t1"/>
    <property type="gene ID" value="Gr19_v10_g14403"/>
</dbReference>
<sequence>MSHRPSVPRIADRCLFPCRLIVDAKLRLLKALKKRALRKRNSKKRHFIIDEAGVGDQPFFHTFCPHKNFVHRQIFV</sequence>
<accession>A0A914H5M6</accession>
<reference evidence="2" key="1">
    <citation type="submission" date="2022-11" db="UniProtKB">
        <authorList>
            <consortium name="WormBaseParasite"/>
        </authorList>
    </citation>
    <scope>IDENTIFICATION</scope>
</reference>
<name>A0A914H5M6_GLORO</name>
<organism evidence="1 2">
    <name type="scientific">Globodera rostochiensis</name>
    <name type="common">Golden nematode worm</name>
    <name type="synonym">Heterodera rostochiensis</name>
    <dbReference type="NCBI Taxonomy" id="31243"/>
    <lineage>
        <taxon>Eukaryota</taxon>
        <taxon>Metazoa</taxon>
        <taxon>Ecdysozoa</taxon>
        <taxon>Nematoda</taxon>
        <taxon>Chromadorea</taxon>
        <taxon>Rhabditida</taxon>
        <taxon>Tylenchina</taxon>
        <taxon>Tylenchomorpha</taxon>
        <taxon>Tylenchoidea</taxon>
        <taxon>Heteroderidae</taxon>
        <taxon>Heteroderinae</taxon>
        <taxon>Globodera</taxon>
    </lineage>
</organism>
<dbReference type="Proteomes" id="UP000887572">
    <property type="component" value="Unplaced"/>
</dbReference>
<evidence type="ECO:0000313" key="2">
    <source>
        <dbReference type="WBParaSite" id="Gr19_v10_g14403.t1"/>
    </source>
</evidence>
<protein>
    <submittedName>
        <fullName evidence="2">Transposase</fullName>
    </submittedName>
</protein>
<proteinExistence type="predicted"/>
<keyword evidence="1" id="KW-1185">Reference proteome</keyword>
<evidence type="ECO:0000313" key="1">
    <source>
        <dbReference type="Proteomes" id="UP000887572"/>
    </source>
</evidence>